<reference evidence="9 10" key="1">
    <citation type="submission" date="2019-03" db="EMBL/GenBank/DDBJ databases">
        <title>Genomic Encyclopedia of Type Strains, Phase IV (KMG-IV): sequencing the most valuable type-strain genomes for metagenomic binning, comparative biology and taxonomic classification.</title>
        <authorList>
            <person name="Goeker M."/>
        </authorList>
    </citation>
    <scope>NUCLEOTIDE SEQUENCE [LARGE SCALE GENOMIC DNA]</scope>
    <source>
        <strain evidence="9 10">DSM 29489</strain>
    </source>
</reference>
<dbReference type="AlphaFoldDB" id="A0A4R3JZG1"/>
<comment type="subcellular location">
    <subcellularLocation>
        <location evidence="1">Cell membrane</location>
        <topology evidence="1">Multi-pass membrane protein</topology>
    </subcellularLocation>
</comment>
<evidence type="ECO:0000256" key="7">
    <source>
        <dbReference type="SAM" id="Phobius"/>
    </source>
</evidence>
<dbReference type="InterPro" id="IPR002656">
    <property type="entry name" value="Acyl_transf_3_dom"/>
</dbReference>
<evidence type="ECO:0000313" key="9">
    <source>
        <dbReference type="EMBL" id="TCS74134.1"/>
    </source>
</evidence>
<evidence type="ECO:0000256" key="1">
    <source>
        <dbReference type="ARBA" id="ARBA00004651"/>
    </source>
</evidence>
<dbReference type="OrthoDB" id="6623990at2"/>
<protein>
    <submittedName>
        <fullName evidence="9">Fucose 4-O-acetylase-like acetyltransferase</fullName>
    </submittedName>
</protein>
<feature type="transmembrane region" description="Helical" evidence="7">
    <location>
        <begin position="206"/>
        <end position="226"/>
    </location>
</feature>
<comment type="caution">
    <text evidence="9">The sequence shown here is derived from an EMBL/GenBank/DDBJ whole genome shotgun (WGS) entry which is preliminary data.</text>
</comment>
<evidence type="ECO:0000259" key="8">
    <source>
        <dbReference type="Pfam" id="PF01757"/>
    </source>
</evidence>
<keyword evidence="10" id="KW-1185">Reference proteome</keyword>
<feature type="transmembrane region" description="Helical" evidence="7">
    <location>
        <begin position="47"/>
        <end position="68"/>
    </location>
</feature>
<keyword evidence="6 7" id="KW-0472">Membrane</keyword>
<sequence>MKKRIRYLDELKGFVIICVVLGHVLDGYIASAYWPEQNNVLTMLFNLIYSYHMPLCFILSGYFYYLAYFTKDGELRDKKLNLHVADFISVYIFFSIIFWISKLLMSGNVNSNVLVTDILWIWNKPLPSFWYLYVLIAFYCIFKFNWWSKVSPIWMLVFLFVASIISDFMTWSYGFEIKRIIFYAFFFYIGICIKKSKQFILFQRQILFLIGSLAIALCTVFSIRGVQINKVPFVNVVVALGISILLWKLFEKLWDNQSDEKIGLHLLGENMLEIYVTHILLTAAIRIVLHKIKIEIPILCILLNTLLSICIPTMCSIIMKKIGIHDFIFRPFSFHFDKTKKLIDNKERI</sequence>
<accession>A0A4R3JZG1</accession>
<dbReference type="GO" id="GO:0016413">
    <property type="term" value="F:O-acetyltransferase activity"/>
    <property type="evidence" value="ECO:0007669"/>
    <property type="project" value="TreeGrafter"/>
</dbReference>
<keyword evidence="5 7" id="KW-1133">Transmembrane helix</keyword>
<feature type="transmembrane region" description="Helical" evidence="7">
    <location>
        <begin position="153"/>
        <end position="171"/>
    </location>
</feature>
<evidence type="ECO:0000313" key="10">
    <source>
        <dbReference type="Proteomes" id="UP000295726"/>
    </source>
</evidence>
<dbReference type="GO" id="GO:0005886">
    <property type="term" value="C:plasma membrane"/>
    <property type="evidence" value="ECO:0007669"/>
    <property type="project" value="UniProtKB-SubCell"/>
</dbReference>
<feature type="transmembrane region" description="Helical" evidence="7">
    <location>
        <begin position="271"/>
        <end position="290"/>
    </location>
</feature>
<keyword evidence="4 7" id="KW-0812">Transmembrane</keyword>
<evidence type="ECO:0000256" key="4">
    <source>
        <dbReference type="ARBA" id="ARBA00022692"/>
    </source>
</evidence>
<dbReference type="PANTHER" id="PTHR40074:SF2">
    <property type="entry name" value="O-ACETYLTRANSFERASE WECH"/>
    <property type="match status" value="1"/>
</dbReference>
<keyword evidence="3" id="KW-1003">Cell membrane</keyword>
<dbReference type="Proteomes" id="UP000295726">
    <property type="component" value="Unassembled WGS sequence"/>
</dbReference>
<feature type="transmembrane region" description="Helical" evidence="7">
    <location>
        <begin position="296"/>
        <end position="319"/>
    </location>
</feature>
<keyword evidence="9" id="KW-0808">Transferase</keyword>
<name>A0A4R3JZG1_9FIRM</name>
<gene>
    <name evidence="9" type="ORF">EDD59_1423</name>
</gene>
<organism evidence="9 10">
    <name type="scientific">Muricomes intestini</name>
    <dbReference type="NCBI Taxonomy" id="1796634"/>
    <lineage>
        <taxon>Bacteria</taxon>
        <taxon>Bacillati</taxon>
        <taxon>Bacillota</taxon>
        <taxon>Clostridia</taxon>
        <taxon>Lachnospirales</taxon>
        <taxon>Lachnospiraceae</taxon>
        <taxon>Muricomes</taxon>
    </lineage>
</organism>
<feature type="transmembrane region" description="Helical" evidence="7">
    <location>
        <begin position="80"/>
        <end position="100"/>
    </location>
</feature>
<dbReference type="Pfam" id="PF01757">
    <property type="entry name" value="Acyl_transf_3"/>
    <property type="match status" value="1"/>
</dbReference>
<feature type="domain" description="Acyltransferase 3" evidence="8">
    <location>
        <begin position="6"/>
        <end position="311"/>
    </location>
</feature>
<proteinExistence type="inferred from homology"/>
<feature type="transmembrane region" description="Helical" evidence="7">
    <location>
        <begin position="129"/>
        <end position="146"/>
    </location>
</feature>
<dbReference type="PANTHER" id="PTHR40074">
    <property type="entry name" value="O-ACETYLTRANSFERASE WECH"/>
    <property type="match status" value="1"/>
</dbReference>
<dbReference type="EMBL" id="SLZZ01000042">
    <property type="protein sequence ID" value="TCS74134.1"/>
    <property type="molecule type" value="Genomic_DNA"/>
</dbReference>
<evidence type="ECO:0000256" key="5">
    <source>
        <dbReference type="ARBA" id="ARBA00022989"/>
    </source>
</evidence>
<dbReference type="GO" id="GO:0009246">
    <property type="term" value="P:enterobacterial common antigen biosynthetic process"/>
    <property type="evidence" value="ECO:0007669"/>
    <property type="project" value="TreeGrafter"/>
</dbReference>
<feature type="transmembrane region" description="Helical" evidence="7">
    <location>
        <begin position="177"/>
        <end position="194"/>
    </location>
</feature>
<evidence type="ECO:0000256" key="3">
    <source>
        <dbReference type="ARBA" id="ARBA00022475"/>
    </source>
</evidence>
<feature type="transmembrane region" description="Helical" evidence="7">
    <location>
        <begin position="12"/>
        <end position="35"/>
    </location>
</feature>
<feature type="transmembrane region" description="Helical" evidence="7">
    <location>
        <begin position="232"/>
        <end position="250"/>
    </location>
</feature>
<evidence type="ECO:0000256" key="6">
    <source>
        <dbReference type="ARBA" id="ARBA00023136"/>
    </source>
</evidence>
<evidence type="ECO:0000256" key="2">
    <source>
        <dbReference type="ARBA" id="ARBA00007400"/>
    </source>
</evidence>
<comment type="similarity">
    <text evidence="2">Belongs to the acyltransferase 3 family.</text>
</comment>